<feature type="non-terminal residue" evidence="1">
    <location>
        <position position="1937"/>
    </location>
</feature>
<feature type="non-terminal residue" evidence="1">
    <location>
        <position position="1"/>
    </location>
</feature>
<evidence type="ECO:0000313" key="2">
    <source>
        <dbReference type="Proteomes" id="UP000034072"/>
    </source>
</evidence>
<evidence type="ECO:0008006" key="3">
    <source>
        <dbReference type="Google" id="ProtNLM"/>
    </source>
</evidence>
<sequence length="1937" mass="198532">YTLDVQAAKAQLKLGSTTGTNEVIGRLVNTGGTLYIGEESSVGGTILSGSLAYAGVISKYSATAAENNLQFGTNDTVRMTILNGGNVGIGTTAPRYNLDLIKSGIGNVAYLGTSADGVLFSAETGIMDIIGYDGSGYNDLDIRAKAGTGSQLYLNTAGNVGIGTTSPSQKLTVSGSAYVTQYMSIGGGTGVNVQANTTLTVVNNVAGGLAIYGLNYNGANGSVGVKGYGYITSGSGTNYGVSGMVDNASSLATTNVGGYFSATATGGTAYALITGNGNVGIGTTSPSTFKLEIAGSIGPDSNGTRDLGSVAKKWNNVYANNLQFSTASTSGNFDPAADNVYDLGSPALRFRTGYFGTSLGIGISTTPSQTLSIQGVAGSNDLVNVASSSGTSVLRITKGGNVGIGTTAPGKTLDVNGSAILTGATRTFQIGDSGSSILYFSNANNNITYGSNQFKFTTDQVQGFTFNGGNVGIGTTTPAEKLEIAGNLMIRPTNDNGIVIRESDDGNDAWRFEAGSSSGVIKGYYGGSQTIQIHSYGGAAGITYFNSGNVGIGTTTPGALFDVAGKAKASTFQMTAGASAGYFLTSDASGNASWADVSGSAGPWTLSGVNLYPDSTSYNIGIGTTTATEKLQITGGNIQLDNAYGIKGRESGGTVRSIIRLASDNGFYVGDSATTGGWIDLSLPTWSRSIYPNVADGYDLGSTTKEWGNLYLGDIGKMYLGLSQDTNLYRVGADKLGTDDSFVAGGNVGIGTTNPGYKLDVQQSITGTDATISIFQNHALSYSGSAGGTGSAYILNFSGVATGATNINQFNGNVSNLYNQTSATIATMQGNTSGIRLNNSGNTTNAIGFTATPILSSTGSITTSYKGFYAQSPSISGAGTIASSYGLYSSNQGQANVTNAYGLYIENQTGSPTLNYALYSAGGMNYFAGNVGIGSVTPGAKLDVNGLIRTSSHIEYAGGGYLTAGGRFYLTGDTSNQARISSDASGANLSTLLVGNLGVGTTTPAFKLDVVGSGKFSDELIIANSIAIGTTATSSFNRIGAGTPTSPLITTTDDLFIGGDLEVIDAIIGNLTSNTSSISGNFEVGGIIEAADGTAVAPSYTFNNDMNTGLFRPGSDIIGFTNGGAEKMRIDPNGNVGIGTTNPATFKLEVAGDIGPSADLTYNLGSSGRRFNNIYADTITASVSGVIVPTGFSAGPVVFGATGGSLAQDNALFWDNTNKRLGIGTTAPAVPLHVSASAPTTDYVTRLINTQGTRALGLLVQTNTASATTSDPMLKVVAGANTIFNLQTDGKLGLGTATPATTLHLSTAIGEVFRTSYSSDNTYYHSLLAGYSATAAADYWAFKINNGTANTQTEVLRLVGDGNVGIGSTAPAQALDLGASKKNIKFSGYTHIGETGSDLGAVFGNNIRASTSVNGQIEISANATDAAHAIRMVYSDGIRFISVPQSHGFAAGTAVAPATYTKMRLTTAGGLALGNSYVSTDPGAGNMIISGNVGIGTTNPSAKLDFGTNTGEKIVLYPNTASNNYGIGVQSNLLQIHTNSATDRVGIGYGSSSSFTETLSVKGSNVGIGTTSPTALLDVAGAATINSLTLDANTGTALSISGTSFATDISLQNGETIDNDTDGRIRFIGNTLTSGNTYFANGTTYYVDTAGTANFNNAYAGRYYQSANGVPTSNLGSPSVTEMALFDTQFNNKTEFYNISNVYVETSTDGSIWSDAGATDDQKRKLVGGDSDSSLVIPYGTNYFRVRFRSTSYVYLNALYSYWSSNGHTTQVQIYKQHDSGAYTQHTSSTAAVSAWPGHLYMPFATIPFHPAGTLGTHYHEVSVVFIPSWNGAYPSNNINISRMQLWGGYPAGKRTIYSADEYQNVTFPGNITLSPASGVLSFSSSTGAKQITTGGTTNLALMPGGNVGIGTTTPGAKLEVNGQVKITGGTPGANKV</sequence>
<protein>
    <recommendedName>
        <fullName evidence="3">Peptidase S74 domain-containing protein</fullName>
    </recommendedName>
</protein>
<gene>
    <name evidence="1" type="ORF">UT75_C0015G0001</name>
</gene>
<evidence type="ECO:0000313" key="1">
    <source>
        <dbReference type="EMBL" id="KKR39692.1"/>
    </source>
</evidence>
<dbReference type="EMBL" id="LBXZ01000015">
    <property type="protein sequence ID" value="KKR39692.1"/>
    <property type="molecule type" value="Genomic_DNA"/>
</dbReference>
<comment type="caution">
    <text evidence="1">The sequence shown here is derived from an EMBL/GenBank/DDBJ whole genome shotgun (WGS) entry which is preliminary data.</text>
</comment>
<dbReference type="Proteomes" id="UP000034072">
    <property type="component" value="Unassembled WGS sequence"/>
</dbReference>
<name>A0A0G0TPD3_9BACT</name>
<accession>A0A0G0TPD3</accession>
<organism evidence="1 2">
    <name type="scientific">Candidatus Yanofskybacteria bacterium GW2011_GWE2_40_11</name>
    <dbReference type="NCBI Taxonomy" id="1619033"/>
    <lineage>
        <taxon>Bacteria</taxon>
        <taxon>Candidatus Yanofskyibacteriota</taxon>
    </lineage>
</organism>
<reference evidence="1 2" key="1">
    <citation type="journal article" date="2015" name="Nature">
        <title>rRNA introns, odd ribosomes, and small enigmatic genomes across a large radiation of phyla.</title>
        <authorList>
            <person name="Brown C.T."/>
            <person name="Hug L.A."/>
            <person name="Thomas B.C."/>
            <person name="Sharon I."/>
            <person name="Castelle C.J."/>
            <person name="Singh A."/>
            <person name="Wilkins M.J."/>
            <person name="Williams K.H."/>
            <person name="Banfield J.F."/>
        </authorList>
    </citation>
    <scope>NUCLEOTIDE SEQUENCE [LARGE SCALE GENOMIC DNA]</scope>
</reference>
<proteinExistence type="predicted"/>